<proteinExistence type="predicted"/>
<accession>A0A8S5NM94</accession>
<evidence type="ECO:0000313" key="1">
    <source>
        <dbReference type="EMBL" id="DAD95394.1"/>
    </source>
</evidence>
<protein>
    <submittedName>
        <fullName evidence="1">Uncharacterized protein</fullName>
    </submittedName>
</protein>
<organism evidence="1">
    <name type="scientific">Podoviridae sp. ctsNK10</name>
    <dbReference type="NCBI Taxonomy" id="2826582"/>
    <lineage>
        <taxon>Viruses</taxon>
        <taxon>Duplodnaviria</taxon>
        <taxon>Heunggongvirae</taxon>
        <taxon>Uroviricota</taxon>
        <taxon>Caudoviricetes</taxon>
    </lineage>
</organism>
<reference evidence="1" key="1">
    <citation type="journal article" date="2021" name="Proc. Natl. Acad. Sci. U.S.A.">
        <title>A Catalog of Tens of Thousands of Viruses from Human Metagenomes Reveals Hidden Associations with Chronic Diseases.</title>
        <authorList>
            <person name="Tisza M.J."/>
            <person name="Buck C.B."/>
        </authorList>
    </citation>
    <scope>NUCLEOTIDE SEQUENCE</scope>
    <source>
        <strain evidence="1">CtsNK10</strain>
    </source>
</reference>
<dbReference type="EMBL" id="BK015191">
    <property type="protein sequence ID" value="DAD95394.1"/>
    <property type="molecule type" value="Genomic_DNA"/>
</dbReference>
<name>A0A8S5NM94_9CAUD</name>
<sequence length="50" mass="5802">MMEASEFIRLAEQDKSTTLDRIGDIIGTVYTPNIDPDKEEHNLPETEKYF</sequence>